<keyword evidence="4" id="KW-1185">Reference proteome</keyword>
<keyword evidence="3" id="KW-0645">Protease</keyword>
<name>A0A853ETY7_9MICO</name>
<dbReference type="PANTHER" id="PTHR36844:SF1">
    <property type="entry name" value="PROTEASE PRSW"/>
    <property type="match status" value="1"/>
</dbReference>
<accession>A0A853ETY7</accession>
<protein>
    <submittedName>
        <fullName evidence="3">PrsW family intramembrane metalloprotease</fullName>
    </submittedName>
</protein>
<dbReference type="PANTHER" id="PTHR36844">
    <property type="entry name" value="PROTEASE PRSW"/>
    <property type="match status" value="1"/>
</dbReference>
<keyword evidence="3" id="KW-0482">Metalloprotease</keyword>
<evidence type="ECO:0000313" key="3">
    <source>
        <dbReference type="EMBL" id="NYS93977.1"/>
    </source>
</evidence>
<comment type="caution">
    <text evidence="3">The sequence shown here is derived from an EMBL/GenBank/DDBJ whole genome shotgun (WGS) entry which is preliminary data.</text>
</comment>
<dbReference type="AlphaFoldDB" id="A0A853ETY7"/>
<feature type="transmembrane region" description="Helical" evidence="2">
    <location>
        <begin position="282"/>
        <end position="299"/>
    </location>
</feature>
<dbReference type="GO" id="GO:0008237">
    <property type="term" value="F:metallopeptidase activity"/>
    <property type="evidence" value="ECO:0007669"/>
    <property type="project" value="UniProtKB-KW"/>
</dbReference>
<keyword evidence="2" id="KW-0472">Membrane</keyword>
<feature type="region of interest" description="Disordered" evidence="1">
    <location>
        <begin position="347"/>
        <end position="384"/>
    </location>
</feature>
<feature type="transmembrane region" description="Helical" evidence="2">
    <location>
        <begin position="104"/>
        <end position="121"/>
    </location>
</feature>
<evidence type="ECO:0000313" key="4">
    <source>
        <dbReference type="Proteomes" id="UP000561011"/>
    </source>
</evidence>
<evidence type="ECO:0000256" key="1">
    <source>
        <dbReference type="SAM" id="MobiDB-lite"/>
    </source>
</evidence>
<keyword evidence="2" id="KW-0812">Transmembrane</keyword>
<feature type="transmembrane region" description="Helical" evidence="2">
    <location>
        <begin position="78"/>
        <end position="97"/>
    </location>
</feature>
<dbReference type="Pfam" id="PF13367">
    <property type="entry name" value="PrsW-protease"/>
    <property type="match status" value="1"/>
</dbReference>
<evidence type="ECO:0000256" key="2">
    <source>
        <dbReference type="SAM" id="Phobius"/>
    </source>
</evidence>
<dbReference type="Proteomes" id="UP000561011">
    <property type="component" value="Unassembled WGS sequence"/>
</dbReference>
<keyword evidence="2" id="KW-1133">Transmembrane helix</keyword>
<feature type="compositionally biased region" description="Polar residues" evidence="1">
    <location>
        <begin position="368"/>
        <end position="384"/>
    </location>
</feature>
<gene>
    <name evidence="3" type="ORF">HZZ10_10655</name>
</gene>
<dbReference type="EMBL" id="JACBYE010000023">
    <property type="protein sequence ID" value="NYS93977.1"/>
    <property type="molecule type" value="Genomic_DNA"/>
</dbReference>
<keyword evidence="3" id="KW-0378">Hydrolase</keyword>
<reference evidence="3 4" key="1">
    <citation type="submission" date="2020-07" db="EMBL/GenBank/DDBJ databases">
        <title>MOT database genomes.</title>
        <authorList>
            <person name="Joseph S."/>
            <person name="Aduse-Opoku J."/>
            <person name="Hashim A."/>
            <person name="Wade W."/>
            <person name="Curtis M."/>
        </authorList>
    </citation>
    <scope>NUCLEOTIDE SEQUENCE [LARGE SCALE GENOMIC DNA]</scope>
    <source>
        <strain evidence="3 4">DSM 100099</strain>
    </source>
</reference>
<feature type="region of interest" description="Disordered" evidence="1">
    <location>
        <begin position="35"/>
        <end position="59"/>
    </location>
</feature>
<sequence>MILTVVGAVLLVAGMVAVVSAGRARDGVPAAGWFPDPASHAPRQRRWDSRAWTGDTREGAQAAERGHRFRGRFWGSSWVASLLAAFVVLGVGAAVYTSSDQIHVMGVASLVGMALVCWAFYRFVDRQLALDDVIGPVELLAVVVATSGAVLLVAANVNSWIIEGPGIQTATALVGLVEEGTKLIVPLALFILGRYRDPRAGIAVGLASGFGFAITETTQYAYQTAAASGPNFCGTGTVDTSPAVVVQEQVFRILTVSPMHWLWTGIAVAIAWRLWHLHGRRGTLGAVGGIVLVMVVHSLNDSSVTAFCDDKSAQTLASLLRWVLLVVMYLTFRAWARKSTPPQLIGRVSRGWTPKHLPRHTAGRTHVDTGSTQKSGDRTPGSTD</sequence>
<dbReference type="InterPro" id="IPR026898">
    <property type="entry name" value="PrsW"/>
</dbReference>
<feature type="transmembrane region" description="Helical" evidence="2">
    <location>
        <begin position="319"/>
        <end position="336"/>
    </location>
</feature>
<dbReference type="GO" id="GO:0006508">
    <property type="term" value="P:proteolysis"/>
    <property type="evidence" value="ECO:0007669"/>
    <property type="project" value="UniProtKB-KW"/>
</dbReference>
<dbReference type="RefSeq" id="WP_179913485.1">
    <property type="nucleotide sequence ID" value="NZ_JACBYE010000023.1"/>
</dbReference>
<feature type="transmembrane region" description="Helical" evidence="2">
    <location>
        <begin position="200"/>
        <end position="222"/>
    </location>
</feature>
<proteinExistence type="predicted"/>
<organism evidence="3 4">
    <name type="scientific">Sanguibacter inulinus</name>
    <dbReference type="NCBI Taxonomy" id="60922"/>
    <lineage>
        <taxon>Bacteria</taxon>
        <taxon>Bacillati</taxon>
        <taxon>Actinomycetota</taxon>
        <taxon>Actinomycetes</taxon>
        <taxon>Micrococcales</taxon>
        <taxon>Sanguibacteraceae</taxon>
        <taxon>Sanguibacter</taxon>
    </lineage>
</organism>
<feature type="transmembrane region" description="Helical" evidence="2">
    <location>
        <begin position="133"/>
        <end position="155"/>
    </location>
</feature>
<feature type="transmembrane region" description="Helical" evidence="2">
    <location>
        <begin position="258"/>
        <end position="275"/>
    </location>
</feature>